<proteinExistence type="predicted"/>
<organism evidence="2 3">
    <name type="scientific">Fasciolopsis buskii</name>
    <dbReference type="NCBI Taxonomy" id="27845"/>
    <lineage>
        <taxon>Eukaryota</taxon>
        <taxon>Metazoa</taxon>
        <taxon>Spiralia</taxon>
        <taxon>Lophotrochozoa</taxon>
        <taxon>Platyhelminthes</taxon>
        <taxon>Trematoda</taxon>
        <taxon>Digenea</taxon>
        <taxon>Plagiorchiida</taxon>
        <taxon>Echinostomata</taxon>
        <taxon>Echinostomatoidea</taxon>
        <taxon>Fasciolidae</taxon>
        <taxon>Fasciolopsis</taxon>
    </lineage>
</organism>
<dbReference type="OrthoDB" id="6270767at2759"/>
<evidence type="ECO:0000313" key="2">
    <source>
        <dbReference type="EMBL" id="KAA0189856.1"/>
    </source>
</evidence>
<feature type="region of interest" description="Disordered" evidence="1">
    <location>
        <begin position="36"/>
        <end position="70"/>
    </location>
</feature>
<feature type="compositionally biased region" description="Low complexity" evidence="1">
    <location>
        <begin position="114"/>
        <end position="130"/>
    </location>
</feature>
<feature type="compositionally biased region" description="Basic and acidic residues" evidence="1">
    <location>
        <begin position="1"/>
        <end position="20"/>
    </location>
</feature>
<sequence length="166" mass="18500">MTERRSGRAKKQMDYSKLDGESDEDFFDVNLKTTKRKQTKDEEWNENREAKVQVTKSNPKPPVTKKLPLKAGTSPAIVRVVALEKENRSPCTKTSVSCNVVSTHRKPEIHSKVDASVSNVSESSSPTSSVCRASPSYAVTPTSGLRLGLSRTQKLKPLHRNIRISY</sequence>
<feature type="region of interest" description="Disordered" evidence="1">
    <location>
        <begin position="114"/>
        <end position="135"/>
    </location>
</feature>
<feature type="compositionally biased region" description="Basic and acidic residues" evidence="1">
    <location>
        <begin position="39"/>
        <end position="51"/>
    </location>
</feature>
<dbReference type="EMBL" id="LUCM01007491">
    <property type="protein sequence ID" value="KAA0189856.1"/>
    <property type="molecule type" value="Genomic_DNA"/>
</dbReference>
<name>A0A8E0VIA0_9TREM</name>
<evidence type="ECO:0000256" key="1">
    <source>
        <dbReference type="SAM" id="MobiDB-lite"/>
    </source>
</evidence>
<evidence type="ECO:0000313" key="3">
    <source>
        <dbReference type="Proteomes" id="UP000728185"/>
    </source>
</evidence>
<reference evidence="2" key="1">
    <citation type="submission" date="2019-05" db="EMBL/GenBank/DDBJ databases">
        <title>Annotation for the trematode Fasciolopsis buski.</title>
        <authorList>
            <person name="Choi Y.-J."/>
        </authorList>
    </citation>
    <scope>NUCLEOTIDE SEQUENCE</scope>
    <source>
        <strain evidence="2">HT</strain>
        <tissue evidence="2">Whole worm</tissue>
    </source>
</reference>
<gene>
    <name evidence="2" type="ORF">FBUS_08609</name>
</gene>
<feature type="region of interest" description="Disordered" evidence="1">
    <location>
        <begin position="1"/>
        <end position="21"/>
    </location>
</feature>
<evidence type="ECO:0008006" key="4">
    <source>
        <dbReference type="Google" id="ProtNLM"/>
    </source>
</evidence>
<dbReference type="Proteomes" id="UP000728185">
    <property type="component" value="Unassembled WGS sequence"/>
</dbReference>
<accession>A0A8E0VIA0</accession>
<keyword evidence="3" id="KW-1185">Reference proteome</keyword>
<protein>
    <recommendedName>
        <fullName evidence="4">RAD51 interacting motif domain-containing protein</fullName>
    </recommendedName>
</protein>
<comment type="caution">
    <text evidence="2">The sequence shown here is derived from an EMBL/GenBank/DDBJ whole genome shotgun (WGS) entry which is preliminary data.</text>
</comment>
<dbReference type="AlphaFoldDB" id="A0A8E0VIA0"/>